<dbReference type="Gene3D" id="3.30.450.20">
    <property type="entry name" value="PAS domain"/>
    <property type="match status" value="2"/>
</dbReference>
<dbReference type="PRINTS" id="PR00344">
    <property type="entry name" value="BCTRLSENSOR"/>
</dbReference>
<dbReference type="Pfam" id="PF02518">
    <property type="entry name" value="HATPase_c"/>
    <property type="match status" value="1"/>
</dbReference>
<dbReference type="CDD" id="cd00075">
    <property type="entry name" value="HATPase"/>
    <property type="match status" value="1"/>
</dbReference>
<evidence type="ECO:0000313" key="10">
    <source>
        <dbReference type="Proteomes" id="UP001595719"/>
    </source>
</evidence>
<gene>
    <name evidence="9" type="ORF">ACFOY0_25110</name>
</gene>
<dbReference type="InterPro" id="IPR052162">
    <property type="entry name" value="Sensor_kinase/Photoreceptor"/>
</dbReference>
<dbReference type="Proteomes" id="UP001595719">
    <property type="component" value="Unassembled WGS sequence"/>
</dbReference>
<dbReference type="NCBIfam" id="TIGR00229">
    <property type="entry name" value="sensory_box"/>
    <property type="match status" value="2"/>
</dbReference>
<dbReference type="PROSITE" id="PS50112">
    <property type="entry name" value="PAS"/>
    <property type="match status" value="1"/>
</dbReference>
<sequence length="670" mass="77524">MKKLLSYVSKINNHLLECSTIDDALNLCIRDIGLEHNMDRCYILKNKNNSDLLGFDYAYAYEWCNNGITSYIHHLDLSKSLINALFSLDTILSRDKLRFGIGKDIDNNLLKKIFEIRGVKSYFFAPIFSDNVFWGWIGLEDCTNERFWEEDEISVLQTIIKSLGIRLSQTATVSKLERTIEKFNFFMSSSNQAMWEFDIETEKTNFSLNWFGIIGYTPEEIHEIPNFWEKVFSAADHDKIFNDFKKFVSGKLERFEGNIQIIHKNGHSISARYSGLLKLNKNGIPKKVIGTYMDISELVEKEKQVLLSEAKFRFIAENTTDLICQHSKEGNLLYVSSLSNDIIGYNFEELINKCPWDFIHQKDLDNIKKYYYSIVKNKEIETITFRFRKNDGTYVWLETATKVMLDSEKNIIGFQTSSRDITKRIKADKEMKAAFLKERKFNELKSNFVSIASHQFRTPLTVIYSNAELLELKINHHEKGLSNDCNVIISRIKNEVERMTELMNNILVFGKQEAKKIEKIIQPIDLNEFIETLTKTYFNKDGGAKIKVTKKGVKRIFFTDESLIVHILTNVINNAFKYSVGKPDPELIISYLENTIEIQVIDYGMGIPKKDIPNLFTSFFRASNTSSIIGSGLGLVIVKQFTEFLNGTVELKTKENFGTTIKLTFPYEHQ</sequence>
<dbReference type="InterPro" id="IPR004358">
    <property type="entry name" value="Sig_transdc_His_kin-like_C"/>
</dbReference>
<dbReference type="CDD" id="cd00130">
    <property type="entry name" value="PAS"/>
    <property type="match status" value="2"/>
</dbReference>
<dbReference type="InterPro" id="IPR029016">
    <property type="entry name" value="GAF-like_dom_sf"/>
</dbReference>
<evidence type="ECO:0000256" key="4">
    <source>
        <dbReference type="ARBA" id="ARBA00022679"/>
    </source>
</evidence>
<dbReference type="RefSeq" id="WP_179002444.1">
    <property type="nucleotide sequence ID" value="NZ_JBHSCO010000009.1"/>
</dbReference>
<dbReference type="SMART" id="SM00091">
    <property type="entry name" value="PAS"/>
    <property type="match status" value="2"/>
</dbReference>
<evidence type="ECO:0000256" key="1">
    <source>
        <dbReference type="ARBA" id="ARBA00000085"/>
    </source>
</evidence>
<dbReference type="SMART" id="SM00388">
    <property type="entry name" value="HisKA"/>
    <property type="match status" value="1"/>
</dbReference>
<dbReference type="InterPro" id="IPR003594">
    <property type="entry name" value="HATPase_dom"/>
</dbReference>
<dbReference type="PROSITE" id="PS50113">
    <property type="entry name" value="PAC"/>
    <property type="match status" value="1"/>
</dbReference>
<dbReference type="SUPFAM" id="SSF55781">
    <property type="entry name" value="GAF domain-like"/>
    <property type="match status" value="1"/>
</dbReference>
<organism evidence="9 10">
    <name type="scientific">Flavobacterium quisquiliarum</name>
    <dbReference type="NCBI Taxonomy" id="1834436"/>
    <lineage>
        <taxon>Bacteria</taxon>
        <taxon>Pseudomonadati</taxon>
        <taxon>Bacteroidota</taxon>
        <taxon>Flavobacteriia</taxon>
        <taxon>Flavobacteriales</taxon>
        <taxon>Flavobacteriaceae</taxon>
        <taxon>Flavobacterium</taxon>
    </lineage>
</organism>
<keyword evidence="4" id="KW-0808">Transferase</keyword>
<evidence type="ECO:0000313" key="9">
    <source>
        <dbReference type="EMBL" id="MFC4394293.1"/>
    </source>
</evidence>
<dbReference type="SUPFAM" id="SSF47384">
    <property type="entry name" value="Homodimeric domain of signal transducing histidine kinase"/>
    <property type="match status" value="1"/>
</dbReference>
<feature type="domain" description="Histidine kinase" evidence="6">
    <location>
        <begin position="451"/>
        <end position="669"/>
    </location>
</feature>
<dbReference type="PANTHER" id="PTHR43304">
    <property type="entry name" value="PHYTOCHROME-LIKE PROTEIN CPH1"/>
    <property type="match status" value="1"/>
</dbReference>
<evidence type="ECO:0000259" key="8">
    <source>
        <dbReference type="PROSITE" id="PS50113"/>
    </source>
</evidence>
<dbReference type="SUPFAM" id="SSF55874">
    <property type="entry name" value="ATPase domain of HSP90 chaperone/DNA topoisomerase II/histidine kinase"/>
    <property type="match status" value="1"/>
</dbReference>
<evidence type="ECO:0000256" key="2">
    <source>
        <dbReference type="ARBA" id="ARBA00012438"/>
    </source>
</evidence>
<dbReference type="Pfam" id="PF00512">
    <property type="entry name" value="HisKA"/>
    <property type="match status" value="1"/>
</dbReference>
<dbReference type="Pfam" id="PF08447">
    <property type="entry name" value="PAS_3"/>
    <property type="match status" value="2"/>
</dbReference>
<accession>A0ABV8WFS9</accession>
<dbReference type="Gene3D" id="3.30.565.10">
    <property type="entry name" value="Histidine kinase-like ATPase, C-terminal domain"/>
    <property type="match status" value="1"/>
</dbReference>
<comment type="caution">
    <text evidence="9">The sequence shown here is derived from an EMBL/GenBank/DDBJ whole genome shotgun (WGS) entry which is preliminary data.</text>
</comment>
<dbReference type="SMART" id="SM00387">
    <property type="entry name" value="HATPase_c"/>
    <property type="match status" value="1"/>
</dbReference>
<dbReference type="InterPro" id="IPR036890">
    <property type="entry name" value="HATPase_C_sf"/>
</dbReference>
<dbReference type="SMART" id="SM00086">
    <property type="entry name" value="PAC"/>
    <property type="match status" value="2"/>
</dbReference>
<dbReference type="EC" id="2.7.13.3" evidence="2"/>
<dbReference type="InterPro" id="IPR005467">
    <property type="entry name" value="His_kinase_dom"/>
</dbReference>
<dbReference type="EMBL" id="JBHSCO010000009">
    <property type="protein sequence ID" value="MFC4394293.1"/>
    <property type="molecule type" value="Genomic_DNA"/>
</dbReference>
<dbReference type="InterPro" id="IPR036097">
    <property type="entry name" value="HisK_dim/P_sf"/>
</dbReference>
<evidence type="ECO:0000259" key="6">
    <source>
        <dbReference type="PROSITE" id="PS50109"/>
    </source>
</evidence>
<proteinExistence type="predicted"/>
<dbReference type="PANTHER" id="PTHR43304:SF1">
    <property type="entry name" value="PAC DOMAIN-CONTAINING PROTEIN"/>
    <property type="match status" value="1"/>
</dbReference>
<evidence type="ECO:0000256" key="3">
    <source>
        <dbReference type="ARBA" id="ARBA00022553"/>
    </source>
</evidence>
<keyword evidence="3" id="KW-0597">Phosphoprotein</keyword>
<dbReference type="CDD" id="cd00082">
    <property type="entry name" value="HisKA"/>
    <property type="match status" value="1"/>
</dbReference>
<keyword evidence="5" id="KW-0418">Kinase</keyword>
<dbReference type="InterPro" id="IPR000014">
    <property type="entry name" value="PAS"/>
</dbReference>
<dbReference type="InterPro" id="IPR013655">
    <property type="entry name" value="PAS_fold_3"/>
</dbReference>
<reference evidence="10" key="1">
    <citation type="journal article" date="2019" name="Int. J. Syst. Evol. Microbiol.">
        <title>The Global Catalogue of Microorganisms (GCM) 10K type strain sequencing project: providing services to taxonomists for standard genome sequencing and annotation.</title>
        <authorList>
            <consortium name="The Broad Institute Genomics Platform"/>
            <consortium name="The Broad Institute Genome Sequencing Center for Infectious Disease"/>
            <person name="Wu L."/>
            <person name="Ma J."/>
        </authorList>
    </citation>
    <scope>NUCLEOTIDE SEQUENCE [LARGE SCALE GENOMIC DNA]</scope>
    <source>
        <strain evidence="10">CGMCC 1.15345</strain>
    </source>
</reference>
<name>A0ABV8WFS9_9FLAO</name>
<dbReference type="InterPro" id="IPR001610">
    <property type="entry name" value="PAC"/>
</dbReference>
<dbReference type="SUPFAM" id="SSF55785">
    <property type="entry name" value="PYP-like sensor domain (PAS domain)"/>
    <property type="match status" value="2"/>
</dbReference>
<evidence type="ECO:0000259" key="7">
    <source>
        <dbReference type="PROSITE" id="PS50112"/>
    </source>
</evidence>
<dbReference type="Gene3D" id="1.10.287.130">
    <property type="match status" value="1"/>
</dbReference>
<dbReference type="InterPro" id="IPR003661">
    <property type="entry name" value="HisK_dim/P_dom"/>
</dbReference>
<dbReference type="InterPro" id="IPR000700">
    <property type="entry name" value="PAS-assoc_C"/>
</dbReference>
<dbReference type="Gene3D" id="3.30.450.40">
    <property type="match status" value="1"/>
</dbReference>
<feature type="domain" description="PAC" evidence="8">
    <location>
        <begin position="381"/>
        <end position="433"/>
    </location>
</feature>
<dbReference type="PROSITE" id="PS50109">
    <property type="entry name" value="HIS_KIN"/>
    <property type="match status" value="1"/>
</dbReference>
<protein>
    <recommendedName>
        <fullName evidence="2">histidine kinase</fullName>
        <ecNumber evidence="2">2.7.13.3</ecNumber>
    </recommendedName>
</protein>
<evidence type="ECO:0000256" key="5">
    <source>
        <dbReference type="ARBA" id="ARBA00022777"/>
    </source>
</evidence>
<comment type="catalytic activity">
    <reaction evidence="1">
        <text>ATP + protein L-histidine = ADP + protein N-phospho-L-histidine.</text>
        <dbReference type="EC" id="2.7.13.3"/>
    </reaction>
</comment>
<dbReference type="InterPro" id="IPR035965">
    <property type="entry name" value="PAS-like_dom_sf"/>
</dbReference>
<keyword evidence="10" id="KW-1185">Reference proteome</keyword>
<feature type="domain" description="PAS" evidence="7">
    <location>
        <begin position="308"/>
        <end position="378"/>
    </location>
</feature>